<comment type="caution">
    <text evidence="11">The sequence shown here is derived from an EMBL/GenBank/DDBJ whole genome shotgun (WGS) entry which is preliminary data.</text>
</comment>
<dbReference type="SUPFAM" id="SSF47240">
    <property type="entry name" value="Ferritin-like"/>
    <property type="match status" value="1"/>
</dbReference>
<comment type="function">
    <text evidence="9">Catalyzes the hydroxylation of 2-nonaprenyl-3-methyl-6-methoxy-1,4-benzoquinol during ubiquinone biosynthesis.</text>
</comment>
<keyword evidence="8 9" id="KW-0472">Membrane</keyword>
<keyword evidence="2 9" id="KW-1003">Cell membrane</keyword>
<gene>
    <name evidence="9" type="primary">coq7</name>
    <name evidence="11" type="ORF">C4900_02555</name>
</gene>
<feature type="binding site" evidence="9">
    <location>
        <position position="172"/>
    </location>
    <ligand>
        <name>Fe cation</name>
        <dbReference type="ChEBI" id="CHEBI:24875"/>
        <label>2</label>
    </ligand>
</feature>
<keyword evidence="3 9" id="KW-0831">Ubiquinone biosynthesis</keyword>
<name>A0A368HK67_9GAMM</name>
<dbReference type="GO" id="GO:0006744">
    <property type="term" value="P:ubiquinone biosynthetic process"/>
    <property type="evidence" value="ECO:0007669"/>
    <property type="project" value="UniProtKB-UniRule"/>
</dbReference>
<organism evidence="11 12">
    <name type="scientific">Acidiferrobacter thiooxydans</name>
    <dbReference type="NCBI Taxonomy" id="163359"/>
    <lineage>
        <taxon>Bacteria</taxon>
        <taxon>Pseudomonadati</taxon>
        <taxon>Pseudomonadota</taxon>
        <taxon>Gammaproteobacteria</taxon>
        <taxon>Acidiferrobacterales</taxon>
        <taxon>Acidiferrobacteraceae</taxon>
        <taxon>Acidiferrobacter</taxon>
    </lineage>
</organism>
<dbReference type="Gene3D" id="1.20.1260.10">
    <property type="match status" value="1"/>
</dbReference>
<comment type="catalytic activity">
    <reaction evidence="9">
        <text>a 5-methoxy-2-methyl-3-(all-trans-polyprenyl)benzene-1,4-diol + AH2 + O2 = a 3-demethylubiquinol + A + H2O</text>
        <dbReference type="Rhea" id="RHEA:50908"/>
        <dbReference type="Rhea" id="RHEA-COMP:10859"/>
        <dbReference type="Rhea" id="RHEA-COMP:10914"/>
        <dbReference type="ChEBI" id="CHEBI:13193"/>
        <dbReference type="ChEBI" id="CHEBI:15377"/>
        <dbReference type="ChEBI" id="CHEBI:15379"/>
        <dbReference type="ChEBI" id="CHEBI:17499"/>
        <dbReference type="ChEBI" id="CHEBI:84167"/>
        <dbReference type="ChEBI" id="CHEBI:84422"/>
        <dbReference type="EC" id="1.14.99.60"/>
    </reaction>
</comment>
<dbReference type="InterPro" id="IPR009078">
    <property type="entry name" value="Ferritin-like_SF"/>
</dbReference>
<protein>
    <recommendedName>
        <fullName evidence="9">3-demethoxyubiquinol 3-hydroxylase</fullName>
        <shortName evidence="9">DMQ hydroxylase</shortName>
        <ecNumber evidence="9">1.14.99.60</ecNumber>
    </recommendedName>
    <alternativeName>
        <fullName evidence="9">2-nonaprenyl-3-methyl-6-methoxy-1,4-benzoquinol hydroxylase</fullName>
    </alternativeName>
</protein>
<reference evidence="11 12" key="1">
    <citation type="submission" date="2018-02" db="EMBL/GenBank/DDBJ databases">
        <title>Insights into the biology of acidophilic members of the Acidiferrobacteraceae family derived from comparative genomic analyses.</title>
        <authorList>
            <person name="Issotta F."/>
            <person name="Thyssen C."/>
            <person name="Mena C."/>
            <person name="Moya A."/>
            <person name="Bellenberg S."/>
            <person name="Sproer C."/>
            <person name="Covarrubias P.C."/>
            <person name="Sand W."/>
            <person name="Quatrini R."/>
            <person name="Vera M."/>
        </authorList>
    </citation>
    <scope>NUCLEOTIDE SEQUENCE [LARGE SCALE GENOMIC DNA]</scope>
    <source>
        <strain evidence="12">m-1</strain>
    </source>
</reference>
<feature type="compositionally biased region" description="Basic and acidic residues" evidence="10">
    <location>
        <begin position="32"/>
        <end position="41"/>
    </location>
</feature>
<keyword evidence="7 9" id="KW-0503">Monooxygenase</keyword>
<dbReference type="InterPro" id="IPR012347">
    <property type="entry name" value="Ferritin-like"/>
</dbReference>
<evidence type="ECO:0000256" key="4">
    <source>
        <dbReference type="ARBA" id="ARBA00022723"/>
    </source>
</evidence>
<feature type="binding site" evidence="9">
    <location>
        <position position="175"/>
    </location>
    <ligand>
        <name>Fe cation</name>
        <dbReference type="ChEBI" id="CHEBI:24875"/>
        <label>2</label>
    </ligand>
</feature>
<keyword evidence="12" id="KW-1185">Reference proteome</keyword>
<dbReference type="HAMAP" id="MF_01658">
    <property type="entry name" value="COQ7"/>
    <property type="match status" value="1"/>
</dbReference>
<dbReference type="CDD" id="cd01042">
    <property type="entry name" value="DMQH"/>
    <property type="match status" value="1"/>
</dbReference>
<proteinExistence type="inferred from homology"/>
<keyword evidence="5 9" id="KW-0560">Oxidoreductase</keyword>
<comment type="subcellular location">
    <subcellularLocation>
        <location evidence="9">Cell membrane</location>
        <topology evidence="9">Peripheral membrane protein</topology>
    </subcellularLocation>
</comment>
<sequence length="209" mass="23053">MFSRLDRIIDQLDQGLKSVLVPPPADPYPETVPREQEGSSREERVLAGRLMRVNHAGEIAAQALYQGHALCARDAHAYDTLRAAGRDELQHLHWTAARIKELKTHKSYLTPVWYLGSFAIGATTALLGDKVSLGFVAETERQVIAHLQGHLAKLPATDQKTRAIIEHMAADEARHAASATEAGGQPLPWPARLAMRLAARVMTKTAFWI</sequence>
<dbReference type="UniPathway" id="UPA00232"/>
<evidence type="ECO:0000256" key="8">
    <source>
        <dbReference type="ARBA" id="ARBA00023136"/>
    </source>
</evidence>
<keyword evidence="6 9" id="KW-0408">Iron</keyword>
<evidence type="ECO:0000313" key="11">
    <source>
        <dbReference type="EMBL" id="RCN58680.1"/>
    </source>
</evidence>
<keyword evidence="4 9" id="KW-0479">Metal-binding</keyword>
<evidence type="ECO:0000313" key="12">
    <source>
        <dbReference type="Proteomes" id="UP000253250"/>
    </source>
</evidence>
<dbReference type="PANTHER" id="PTHR11237:SF4">
    <property type="entry name" value="5-DEMETHOXYUBIQUINONE HYDROXYLASE, MITOCHONDRIAL"/>
    <property type="match status" value="1"/>
</dbReference>
<evidence type="ECO:0000256" key="7">
    <source>
        <dbReference type="ARBA" id="ARBA00023033"/>
    </source>
</evidence>
<comment type="cofactor">
    <cofactor evidence="9">
        <name>Fe cation</name>
        <dbReference type="ChEBI" id="CHEBI:24875"/>
    </cofactor>
    <text evidence="9">Binds 2 iron ions per subunit.</text>
</comment>
<comment type="pathway">
    <text evidence="1 9">Cofactor biosynthesis; ubiquinone biosynthesis.</text>
</comment>
<keyword evidence="11" id="KW-0830">Ubiquinone</keyword>
<dbReference type="GO" id="GO:0008682">
    <property type="term" value="F:3-demethoxyubiquinol 3-hydroxylase activity"/>
    <property type="evidence" value="ECO:0007669"/>
    <property type="project" value="UniProtKB-EC"/>
</dbReference>
<dbReference type="Proteomes" id="UP000253250">
    <property type="component" value="Unassembled WGS sequence"/>
</dbReference>
<evidence type="ECO:0000256" key="6">
    <source>
        <dbReference type="ARBA" id="ARBA00023004"/>
    </source>
</evidence>
<feature type="region of interest" description="Disordered" evidence="10">
    <location>
        <begin position="20"/>
        <end position="41"/>
    </location>
</feature>
<evidence type="ECO:0000256" key="3">
    <source>
        <dbReference type="ARBA" id="ARBA00022688"/>
    </source>
</evidence>
<dbReference type="EMBL" id="PSYR01000001">
    <property type="protein sequence ID" value="RCN58680.1"/>
    <property type="molecule type" value="Genomic_DNA"/>
</dbReference>
<dbReference type="PANTHER" id="PTHR11237">
    <property type="entry name" value="COENZYME Q10 BIOSYNTHESIS PROTEIN 7"/>
    <property type="match status" value="1"/>
</dbReference>
<feature type="binding site" evidence="9">
    <location>
        <position position="172"/>
    </location>
    <ligand>
        <name>Fe cation</name>
        <dbReference type="ChEBI" id="CHEBI:24875"/>
        <label>1</label>
    </ligand>
</feature>
<evidence type="ECO:0000256" key="10">
    <source>
        <dbReference type="SAM" id="MobiDB-lite"/>
    </source>
</evidence>
<evidence type="ECO:0000256" key="5">
    <source>
        <dbReference type="ARBA" id="ARBA00023002"/>
    </source>
</evidence>
<feature type="binding site" evidence="9">
    <location>
        <position position="140"/>
    </location>
    <ligand>
        <name>Fe cation</name>
        <dbReference type="ChEBI" id="CHEBI:24875"/>
        <label>2</label>
    </ligand>
</feature>
<accession>A0A368HK67</accession>
<evidence type="ECO:0000256" key="2">
    <source>
        <dbReference type="ARBA" id="ARBA00022475"/>
    </source>
</evidence>
<dbReference type="GO" id="GO:0005886">
    <property type="term" value="C:plasma membrane"/>
    <property type="evidence" value="ECO:0007669"/>
    <property type="project" value="UniProtKB-SubCell"/>
</dbReference>
<dbReference type="AlphaFoldDB" id="A0A368HK67"/>
<dbReference type="EC" id="1.14.99.60" evidence="9"/>
<feature type="binding site" evidence="9">
    <location>
        <position position="88"/>
    </location>
    <ligand>
        <name>Fe cation</name>
        <dbReference type="ChEBI" id="CHEBI:24875"/>
        <label>2</label>
    </ligand>
</feature>
<feature type="binding site" evidence="9">
    <location>
        <position position="88"/>
    </location>
    <ligand>
        <name>Fe cation</name>
        <dbReference type="ChEBI" id="CHEBI:24875"/>
        <label>1</label>
    </ligand>
</feature>
<evidence type="ECO:0000256" key="1">
    <source>
        <dbReference type="ARBA" id="ARBA00004749"/>
    </source>
</evidence>
<feature type="binding site" evidence="9">
    <location>
        <position position="91"/>
    </location>
    <ligand>
        <name>Fe cation</name>
        <dbReference type="ChEBI" id="CHEBI:24875"/>
        <label>1</label>
    </ligand>
</feature>
<feature type="binding site" evidence="9">
    <location>
        <position position="58"/>
    </location>
    <ligand>
        <name>Fe cation</name>
        <dbReference type="ChEBI" id="CHEBI:24875"/>
        <label>1</label>
    </ligand>
</feature>
<dbReference type="NCBIfam" id="NF033656">
    <property type="entry name" value="DMQ_monoox_COQ7"/>
    <property type="match status" value="1"/>
</dbReference>
<comment type="similarity">
    <text evidence="9">Belongs to the COQ7 family.</text>
</comment>
<evidence type="ECO:0000256" key="9">
    <source>
        <dbReference type="HAMAP-Rule" id="MF_01658"/>
    </source>
</evidence>
<dbReference type="InterPro" id="IPR011566">
    <property type="entry name" value="Ubq_synth_Coq7"/>
</dbReference>
<dbReference type="InterPro" id="IPR047809">
    <property type="entry name" value="COQ7_proteobact"/>
</dbReference>
<dbReference type="Pfam" id="PF03232">
    <property type="entry name" value="COQ7"/>
    <property type="match status" value="1"/>
</dbReference>
<dbReference type="GO" id="GO:0046872">
    <property type="term" value="F:metal ion binding"/>
    <property type="evidence" value="ECO:0007669"/>
    <property type="project" value="UniProtKB-KW"/>
</dbReference>